<dbReference type="InterPro" id="IPR011258">
    <property type="entry name" value="BPG-indep_PGM_N"/>
</dbReference>
<evidence type="ECO:0000256" key="4">
    <source>
        <dbReference type="ARBA" id="ARBA00008819"/>
    </source>
</evidence>
<dbReference type="InterPro" id="IPR017850">
    <property type="entry name" value="Alkaline_phosphatase_core_sf"/>
</dbReference>
<dbReference type="SUPFAM" id="SSF53649">
    <property type="entry name" value="Alkaline phosphatase-like"/>
    <property type="match status" value="1"/>
</dbReference>
<comment type="cofactor">
    <cofactor evidence="9">
        <name>Mn(2+)</name>
        <dbReference type="ChEBI" id="CHEBI:29035"/>
    </cofactor>
    <text evidence="9">Binds 2 manganese ions per subunit.</text>
</comment>
<dbReference type="GO" id="GO:0030145">
    <property type="term" value="F:manganese ion binding"/>
    <property type="evidence" value="ECO:0007669"/>
    <property type="project" value="UniProtKB-UniRule"/>
</dbReference>
<proteinExistence type="inferred from homology"/>
<comment type="caution">
    <text evidence="15">The sequence shown here is derived from an EMBL/GenBank/DDBJ whole genome shotgun (WGS) entry which is preliminary data.</text>
</comment>
<feature type="domain" description="BPG-independent PGAM N-terminal" evidence="14">
    <location>
        <begin position="81"/>
        <end position="288"/>
    </location>
</feature>
<dbReference type="CDD" id="cd16010">
    <property type="entry name" value="iPGM"/>
    <property type="match status" value="1"/>
</dbReference>
<evidence type="ECO:0000313" key="15">
    <source>
        <dbReference type="EMBL" id="OGG42113.1"/>
    </source>
</evidence>
<dbReference type="Gene3D" id="3.40.1450.10">
    <property type="entry name" value="BPG-independent phosphoglycerate mutase, domain B"/>
    <property type="match status" value="1"/>
</dbReference>
<dbReference type="GO" id="GO:0004619">
    <property type="term" value="F:phosphoglycerate mutase activity"/>
    <property type="evidence" value="ECO:0007669"/>
    <property type="project" value="UniProtKB-UniRule"/>
</dbReference>
<evidence type="ECO:0000256" key="10">
    <source>
        <dbReference type="NCBIfam" id="TIGR01307"/>
    </source>
</evidence>
<dbReference type="NCBIfam" id="TIGR01307">
    <property type="entry name" value="pgm_bpd_ind"/>
    <property type="match status" value="1"/>
</dbReference>
<dbReference type="InterPro" id="IPR005995">
    <property type="entry name" value="Pgm_bpd_ind"/>
</dbReference>
<feature type="binding site" evidence="9 12">
    <location>
        <position position="398"/>
    </location>
    <ligand>
        <name>Mn(2+)</name>
        <dbReference type="ChEBI" id="CHEBI:29035"/>
        <label>1</label>
    </ligand>
</feature>
<evidence type="ECO:0000256" key="7">
    <source>
        <dbReference type="ARBA" id="ARBA00023211"/>
    </source>
</evidence>
<dbReference type="GO" id="GO:0006007">
    <property type="term" value="P:glucose catabolic process"/>
    <property type="evidence" value="ECO:0007669"/>
    <property type="project" value="InterPro"/>
</dbReference>
<evidence type="ECO:0000256" key="3">
    <source>
        <dbReference type="ARBA" id="ARBA00004798"/>
    </source>
</evidence>
<feature type="binding site" evidence="9 12">
    <location>
        <position position="61"/>
    </location>
    <ligand>
        <name>Mn(2+)</name>
        <dbReference type="ChEBI" id="CHEBI:29035"/>
        <label>2</label>
    </ligand>
</feature>
<evidence type="ECO:0000259" key="13">
    <source>
        <dbReference type="Pfam" id="PF01676"/>
    </source>
</evidence>
<dbReference type="FunFam" id="3.40.1450.10:FF:000002">
    <property type="entry name" value="2,3-bisphosphoglycerate-independent phosphoglycerate mutase"/>
    <property type="match status" value="1"/>
</dbReference>
<dbReference type="STRING" id="1798471.A3A21_00575"/>
<dbReference type="EC" id="5.4.2.12" evidence="9 10"/>
<feature type="binding site" evidence="9 12">
    <location>
        <position position="436"/>
    </location>
    <ligand>
        <name>Mn(2+)</name>
        <dbReference type="ChEBI" id="CHEBI:29035"/>
        <label>2</label>
    </ligand>
</feature>
<gene>
    <name evidence="9" type="primary">gpmI</name>
    <name evidence="15" type="ORF">A3A21_00575</name>
</gene>
<protein>
    <recommendedName>
        <fullName evidence="9 10">2,3-bisphosphoglycerate-independent phosphoglycerate mutase</fullName>
        <shortName evidence="9">BPG-independent PGAM</shortName>
        <shortName evidence="9">Phosphoglyceromutase</shortName>
        <shortName evidence="9">iPGM</shortName>
        <ecNumber evidence="9 10">5.4.2.12</ecNumber>
    </recommendedName>
</protein>
<feature type="binding site" evidence="9">
    <location>
        <position position="190"/>
    </location>
    <ligand>
        <name>substrate</name>
    </ligand>
</feature>
<feature type="binding site" evidence="9 12">
    <location>
        <position position="435"/>
    </location>
    <ligand>
        <name>Mn(2+)</name>
        <dbReference type="ChEBI" id="CHEBI:29035"/>
        <label>2</label>
    </ligand>
</feature>
<evidence type="ECO:0000256" key="1">
    <source>
        <dbReference type="ARBA" id="ARBA00000370"/>
    </source>
</evidence>
<dbReference type="PANTHER" id="PTHR31637">
    <property type="entry name" value="2,3-BISPHOSPHOGLYCERATE-INDEPENDENT PHOSPHOGLYCERATE MUTASE"/>
    <property type="match status" value="1"/>
</dbReference>
<evidence type="ECO:0000256" key="11">
    <source>
        <dbReference type="PIRSR" id="PIRSR001492-1"/>
    </source>
</evidence>
<dbReference type="Gene3D" id="3.40.720.10">
    <property type="entry name" value="Alkaline Phosphatase, subunit A"/>
    <property type="match status" value="1"/>
</dbReference>
<keyword evidence="8 9" id="KW-0413">Isomerase</keyword>
<organism evidence="15 16">
    <name type="scientific">Candidatus Jorgensenbacteria bacterium RIFCSPLOWO2_01_FULL_45_25b</name>
    <dbReference type="NCBI Taxonomy" id="1798471"/>
    <lineage>
        <taxon>Bacteria</taxon>
        <taxon>Candidatus Joergenseniibacteriota</taxon>
    </lineage>
</organism>
<reference evidence="15 16" key="1">
    <citation type="journal article" date="2016" name="Nat. Commun.">
        <title>Thousands of microbial genomes shed light on interconnected biogeochemical processes in an aquifer system.</title>
        <authorList>
            <person name="Anantharaman K."/>
            <person name="Brown C.T."/>
            <person name="Hug L.A."/>
            <person name="Sharon I."/>
            <person name="Castelle C.J."/>
            <person name="Probst A.J."/>
            <person name="Thomas B.C."/>
            <person name="Singh A."/>
            <person name="Wilkins M.J."/>
            <person name="Karaoz U."/>
            <person name="Brodie E.L."/>
            <person name="Williams K.H."/>
            <person name="Hubbard S.S."/>
            <person name="Banfield J.F."/>
        </authorList>
    </citation>
    <scope>NUCLEOTIDE SEQUENCE [LARGE SCALE GENOMIC DNA]</scope>
</reference>
<evidence type="ECO:0000256" key="6">
    <source>
        <dbReference type="ARBA" id="ARBA00023152"/>
    </source>
</evidence>
<dbReference type="PANTHER" id="PTHR31637:SF0">
    <property type="entry name" value="2,3-BISPHOSPHOGLYCERATE-INDEPENDENT PHOSPHOGLYCERATE MUTASE"/>
    <property type="match status" value="1"/>
</dbReference>
<evidence type="ECO:0000256" key="9">
    <source>
        <dbReference type="HAMAP-Rule" id="MF_01038"/>
    </source>
</evidence>
<keyword evidence="6 9" id="KW-0324">Glycolysis</keyword>
<dbReference type="InterPro" id="IPR006124">
    <property type="entry name" value="Metalloenzyme"/>
</dbReference>
<comment type="caution">
    <text evidence="9">Lacks conserved residue(s) required for the propagation of feature annotation.</text>
</comment>
<dbReference type="Proteomes" id="UP000176996">
    <property type="component" value="Unassembled WGS sequence"/>
</dbReference>
<dbReference type="SUPFAM" id="SSF64158">
    <property type="entry name" value="2,3-Bisphosphoglycerate-independent phosphoglycerate mutase, substrate-binding domain"/>
    <property type="match status" value="1"/>
</dbReference>
<dbReference type="GO" id="GO:0006096">
    <property type="term" value="P:glycolytic process"/>
    <property type="evidence" value="ECO:0007669"/>
    <property type="project" value="UniProtKB-UniRule"/>
</dbReference>
<comment type="subunit">
    <text evidence="9">Monomer.</text>
</comment>
<evidence type="ECO:0000256" key="2">
    <source>
        <dbReference type="ARBA" id="ARBA00002315"/>
    </source>
</evidence>
<feature type="active site" description="Phosphoserine intermediate" evidence="9 11">
    <location>
        <position position="61"/>
    </location>
</feature>
<dbReference type="GO" id="GO:0005737">
    <property type="term" value="C:cytoplasm"/>
    <property type="evidence" value="ECO:0007669"/>
    <property type="project" value="InterPro"/>
</dbReference>
<name>A0A1F6BZ66_9BACT</name>
<feature type="binding site" evidence="9">
    <location>
        <position position="327"/>
    </location>
    <ligand>
        <name>substrate</name>
    </ligand>
</feature>
<dbReference type="Pfam" id="PF01676">
    <property type="entry name" value="Metalloenzyme"/>
    <property type="match status" value="1"/>
</dbReference>
<keyword evidence="7 9" id="KW-0464">Manganese</keyword>
<evidence type="ECO:0000256" key="8">
    <source>
        <dbReference type="ARBA" id="ARBA00023235"/>
    </source>
</evidence>
<feature type="binding site" evidence="9">
    <location>
        <position position="184"/>
    </location>
    <ligand>
        <name>substrate</name>
    </ligand>
</feature>
<feature type="binding site" evidence="9 12">
    <location>
        <position position="11"/>
    </location>
    <ligand>
        <name>Mn(2+)</name>
        <dbReference type="ChEBI" id="CHEBI:29035"/>
        <label>2</label>
    </ligand>
</feature>
<evidence type="ECO:0000256" key="5">
    <source>
        <dbReference type="ARBA" id="ARBA00022723"/>
    </source>
</evidence>
<feature type="binding site" evidence="9 12">
    <location>
        <position position="394"/>
    </location>
    <ligand>
        <name>Mn(2+)</name>
        <dbReference type="ChEBI" id="CHEBI:29035"/>
        <label>1</label>
    </ligand>
</feature>
<dbReference type="Pfam" id="PF06415">
    <property type="entry name" value="iPGM_N"/>
    <property type="match status" value="1"/>
</dbReference>
<feature type="binding site" evidence="9 12">
    <location>
        <position position="454"/>
    </location>
    <ligand>
        <name>Mn(2+)</name>
        <dbReference type="ChEBI" id="CHEBI:29035"/>
        <label>1</label>
    </ligand>
</feature>
<evidence type="ECO:0000259" key="14">
    <source>
        <dbReference type="Pfam" id="PF06415"/>
    </source>
</evidence>
<dbReference type="PIRSF" id="PIRSF001492">
    <property type="entry name" value="IPGAM"/>
    <property type="match status" value="1"/>
</dbReference>
<dbReference type="UniPathway" id="UPA00109">
    <property type="reaction ID" value="UER00186"/>
</dbReference>
<comment type="catalytic activity">
    <reaction evidence="1 9">
        <text>(2R)-2-phosphoglycerate = (2R)-3-phosphoglycerate</text>
        <dbReference type="Rhea" id="RHEA:15901"/>
        <dbReference type="ChEBI" id="CHEBI:58272"/>
        <dbReference type="ChEBI" id="CHEBI:58289"/>
        <dbReference type="EC" id="5.4.2.12"/>
    </reaction>
</comment>
<evidence type="ECO:0000256" key="12">
    <source>
        <dbReference type="PIRSR" id="PIRSR001492-3"/>
    </source>
</evidence>
<evidence type="ECO:0000313" key="16">
    <source>
        <dbReference type="Proteomes" id="UP000176996"/>
    </source>
</evidence>
<dbReference type="AlphaFoldDB" id="A0A1F6BZ66"/>
<comment type="similarity">
    <text evidence="4 9">Belongs to the BPG-independent phosphoglycerate mutase family.</text>
</comment>
<comment type="function">
    <text evidence="2 9">Catalyzes the interconversion of 2-phosphoglycerate and 3-phosphoglycerate.</text>
</comment>
<dbReference type="InterPro" id="IPR036646">
    <property type="entry name" value="PGAM_B_sf"/>
</dbReference>
<dbReference type="EMBL" id="MFKK01000006">
    <property type="protein sequence ID" value="OGG42113.1"/>
    <property type="molecule type" value="Genomic_DNA"/>
</dbReference>
<sequence>MRKTIILTVLDGYGIGKFDNSNPIYAAKPKYLTYLKNHFPYGALKSSGLAVGLPWEEPGNSEVGHLTLGAGRVLYQHCQKITMAIEDKTFFGNQELKKVFLRAKETKGSVHLVGLLSSGTINANLKHLFALIEMAKQEGCENLFLHLITDGKEGPQKGSLAVLQELRKKMEMEGVGTIASVMGRYYAMDRSESWDRTEKAYLCLTGNAEKTENAEKIIQETWNKNLTDEFIPPTITGEPHPIKENDSVIFFNFREDNIRELVSAFLEKDFKKFARTPIQNLQITTFTKCLASQKEGVVFPNESVENVLGKVLSDNEKIQLRVAETEKQAHITYFFNGLQETPYKGEVRVIIPSVKSARPTEHPEMRASVITDRALASIKEGGFDFILINYANPDMMAHTGDFDATQKAIETIDAEIGRLAGSVLEQNHILIITSDHGNSEEVLDQKTGEKTTTHNANPVPLFLVGKEFQKQKNEAETYAQIPVIGLLSDVAPTILELFGIEKPKEMTGESLLSQLT</sequence>
<comment type="pathway">
    <text evidence="3 9">Carbohydrate degradation; glycolysis; pyruvate from D-glyceraldehyde 3-phosphate: step 3/5.</text>
</comment>
<keyword evidence="5 9" id="KW-0479">Metal-binding</keyword>
<feature type="domain" description="Metalloenzyme" evidence="13">
    <location>
        <begin position="3"/>
        <end position="502"/>
    </location>
</feature>
<dbReference type="HAMAP" id="MF_01038">
    <property type="entry name" value="GpmI"/>
    <property type="match status" value="1"/>
</dbReference>
<accession>A0A1F6BZ66</accession>